<protein>
    <submittedName>
        <fullName evidence="3">Voltage-gated potassium channel</fullName>
    </submittedName>
</protein>
<reference evidence="5" key="2">
    <citation type="submission" date="2018-04" db="EMBL/GenBank/DDBJ databases">
        <title>Complete genome sequence of Sulfodiicoccus acidiphilus strain HS-1.</title>
        <authorList>
            <person name="Sakai H.D."/>
            <person name="Kurosawa N."/>
        </authorList>
    </citation>
    <scope>NUCLEOTIDE SEQUENCE [LARGE SCALE GENOMIC DNA]</scope>
    <source>
        <strain evidence="5">HS-1</strain>
    </source>
</reference>
<dbReference type="SUPFAM" id="SSF51430">
    <property type="entry name" value="NAD(P)-linked oxidoreductase"/>
    <property type="match status" value="1"/>
</dbReference>
<evidence type="ECO:0000256" key="1">
    <source>
        <dbReference type="ARBA" id="ARBA00023002"/>
    </source>
</evidence>
<keyword evidence="3" id="KW-0406">Ion transport</keyword>
<dbReference type="Proteomes" id="UP000616143">
    <property type="component" value="Unassembled WGS sequence"/>
</dbReference>
<dbReference type="EMBL" id="AP018553">
    <property type="protein sequence ID" value="BBD73290.1"/>
    <property type="molecule type" value="Genomic_DNA"/>
</dbReference>
<name>A0A348B538_9CREN</name>
<dbReference type="GeneID" id="38667169"/>
<keyword evidence="1" id="KW-0560">Oxidoreductase</keyword>
<dbReference type="Proteomes" id="UP000276741">
    <property type="component" value="Chromosome"/>
</dbReference>
<evidence type="ECO:0000259" key="2">
    <source>
        <dbReference type="Pfam" id="PF00248"/>
    </source>
</evidence>
<dbReference type="Gene3D" id="3.20.20.100">
    <property type="entry name" value="NADP-dependent oxidoreductase domain"/>
    <property type="match status" value="1"/>
</dbReference>
<dbReference type="EMBL" id="BMQS01000003">
    <property type="protein sequence ID" value="GGT89337.1"/>
    <property type="molecule type" value="Genomic_DNA"/>
</dbReference>
<evidence type="ECO:0000313" key="3">
    <source>
        <dbReference type="EMBL" id="BBD73290.1"/>
    </source>
</evidence>
<dbReference type="InterPro" id="IPR036812">
    <property type="entry name" value="NAD(P)_OxRdtase_dom_sf"/>
</dbReference>
<reference evidence="4" key="1">
    <citation type="journal article" date="2014" name="Int. J. Syst. Evol. Microbiol.">
        <title>Complete genome sequence of Corynebacterium casei LMG S-19264T (=DSM 44701T), isolated from a smear-ripened cheese.</title>
        <authorList>
            <consortium name="US DOE Joint Genome Institute (JGI-PGF)"/>
            <person name="Walter F."/>
            <person name="Albersmeier A."/>
            <person name="Kalinowski J."/>
            <person name="Ruckert C."/>
        </authorList>
    </citation>
    <scope>NUCLEOTIDE SEQUENCE</scope>
    <source>
        <strain evidence="4">JCM 31740</strain>
    </source>
</reference>
<proteinExistence type="predicted"/>
<sequence length="336" mass="37370">MRYVNLGGAKVSQVCLGTWHLPPSKEVDQFGVPKVDEELSIKIMKKAMDLGVNCIDTANGYHGVLQTEEPHHVGNAERIVGKFLSQLDRESVFLATKVRAPISPRPNGEGLSRKHVRWQLRESLKRLNTDYVDLYQLHWPDPTVPKMEVATTLYWAQSQGYVNYLGLSNHPAHDVVQFDHLLKSLGSEGLSSVQDPYNLLDRRFEESRAVTAKELGLTLLAFVPTAQGVLTGKYLAGGSWKVPEGSRATYVKEVGRYFNDRNLKVVKEVVRVAEEVGATPAQVAIAWVIGMGEAMSVKTIPLIGATRVEHVEEDVEAVDVKLSDDVMKRLDEVSRT</sequence>
<keyword evidence="3" id="KW-0407">Ion channel</keyword>
<keyword evidence="5" id="KW-1185">Reference proteome</keyword>
<feature type="domain" description="NADP-dependent oxidoreductase" evidence="2">
    <location>
        <begin position="14"/>
        <end position="334"/>
    </location>
</feature>
<reference evidence="3" key="3">
    <citation type="journal article" date="2019" name="BMC Res. Notes">
        <title>Complete genome sequence of the Sulfodiicoccus acidiphilus strain HS-1T, the first crenarchaeon that lacks polB3, isolated from an acidic hot spring in Ohwaku-dani, Hakone, Japan.</title>
        <authorList>
            <person name="Sakai H.D."/>
            <person name="Kurosawa N."/>
        </authorList>
    </citation>
    <scope>NUCLEOTIDE SEQUENCE</scope>
    <source>
        <strain evidence="3">HS-1</strain>
    </source>
</reference>
<gene>
    <name evidence="4" type="ORF">GCM10007116_03980</name>
    <name evidence="3" type="ORF">HS1genome_1679</name>
</gene>
<organism evidence="3 5">
    <name type="scientific">Sulfodiicoccus acidiphilus</name>
    <dbReference type="NCBI Taxonomy" id="1670455"/>
    <lineage>
        <taxon>Archaea</taxon>
        <taxon>Thermoproteota</taxon>
        <taxon>Thermoprotei</taxon>
        <taxon>Sulfolobales</taxon>
        <taxon>Sulfolobaceae</taxon>
        <taxon>Sulfodiicoccus</taxon>
    </lineage>
</organism>
<reference evidence="4" key="4">
    <citation type="submission" date="2020-09" db="EMBL/GenBank/DDBJ databases">
        <authorList>
            <person name="Sun Q."/>
            <person name="Ohkuma M."/>
        </authorList>
    </citation>
    <scope>NUCLEOTIDE SEQUENCE</scope>
    <source>
        <strain evidence="4">JCM 31740</strain>
    </source>
</reference>
<dbReference type="AlphaFoldDB" id="A0A348B538"/>
<accession>A0A348B538</accession>
<dbReference type="RefSeq" id="WP_126450415.1">
    <property type="nucleotide sequence ID" value="NZ_AP018553.1"/>
</dbReference>
<dbReference type="Pfam" id="PF00248">
    <property type="entry name" value="Aldo_ket_red"/>
    <property type="match status" value="1"/>
</dbReference>
<dbReference type="KEGG" id="sacd:HS1genome_1679"/>
<evidence type="ECO:0000313" key="5">
    <source>
        <dbReference type="Proteomes" id="UP000276741"/>
    </source>
</evidence>
<dbReference type="InterPro" id="IPR023210">
    <property type="entry name" value="NADP_OxRdtase_dom"/>
</dbReference>
<keyword evidence="3" id="KW-0813">Transport</keyword>
<dbReference type="PANTHER" id="PTHR43364:SF4">
    <property type="entry name" value="NAD(P)-LINKED OXIDOREDUCTASE SUPERFAMILY PROTEIN"/>
    <property type="match status" value="1"/>
</dbReference>
<dbReference type="OrthoDB" id="7236at2157"/>
<dbReference type="GO" id="GO:0034220">
    <property type="term" value="P:monoatomic ion transmembrane transport"/>
    <property type="evidence" value="ECO:0007669"/>
    <property type="project" value="UniProtKB-KW"/>
</dbReference>
<evidence type="ECO:0000313" key="4">
    <source>
        <dbReference type="EMBL" id="GGT89337.1"/>
    </source>
</evidence>
<dbReference type="PANTHER" id="PTHR43364">
    <property type="entry name" value="NADH-SPECIFIC METHYLGLYOXAL REDUCTASE-RELATED"/>
    <property type="match status" value="1"/>
</dbReference>
<dbReference type="GO" id="GO:0016491">
    <property type="term" value="F:oxidoreductase activity"/>
    <property type="evidence" value="ECO:0007669"/>
    <property type="project" value="UniProtKB-KW"/>
</dbReference>
<dbReference type="InterPro" id="IPR050523">
    <property type="entry name" value="AKR_Detox_Biosynth"/>
</dbReference>